<name>A0A9X0BRC7_9EURO</name>
<dbReference type="EMBL" id="JAPWDO010000003">
    <property type="protein sequence ID" value="KAJ5479798.1"/>
    <property type="molecule type" value="Genomic_DNA"/>
</dbReference>
<organism evidence="1 2">
    <name type="scientific">Penicillium desertorum</name>
    <dbReference type="NCBI Taxonomy" id="1303715"/>
    <lineage>
        <taxon>Eukaryota</taxon>
        <taxon>Fungi</taxon>
        <taxon>Dikarya</taxon>
        <taxon>Ascomycota</taxon>
        <taxon>Pezizomycotina</taxon>
        <taxon>Eurotiomycetes</taxon>
        <taxon>Eurotiomycetidae</taxon>
        <taxon>Eurotiales</taxon>
        <taxon>Aspergillaceae</taxon>
        <taxon>Penicillium</taxon>
    </lineage>
</organism>
<reference evidence="1" key="1">
    <citation type="submission" date="2022-12" db="EMBL/GenBank/DDBJ databases">
        <authorList>
            <person name="Petersen C."/>
        </authorList>
    </citation>
    <scope>NUCLEOTIDE SEQUENCE</scope>
    <source>
        <strain evidence="1">IBT 17660</strain>
    </source>
</reference>
<reference evidence="1" key="2">
    <citation type="journal article" date="2023" name="IMA Fungus">
        <title>Comparative genomic study of the Penicillium genus elucidates a diverse pangenome and 15 lateral gene transfer events.</title>
        <authorList>
            <person name="Petersen C."/>
            <person name="Sorensen T."/>
            <person name="Nielsen M.R."/>
            <person name="Sondergaard T.E."/>
            <person name="Sorensen J.L."/>
            <person name="Fitzpatrick D.A."/>
            <person name="Frisvad J.C."/>
            <person name="Nielsen K.L."/>
        </authorList>
    </citation>
    <scope>NUCLEOTIDE SEQUENCE</scope>
    <source>
        <strain evidence="1">IBT 17660</strain>
    </source>
</reference>
<dbReference type="Proteomes" id="UP001147760">
    <property type="component" value="Unassembled WGS sequence"/>
</dbReference>
<protein>
    <submittedName>
        <fullName evidence="1">Uncharacterized protein</fullName>
    </submittedName>
</protein>
<comment type="caution">
    <text evidence="1">The sequence shown here is derived from an EMBL/GenBank/DDBJ whole genome shotgun (WGS) entry which is preliminary data.</text>
</comment>
<sequence>MTSLMDLPMEIRVMVFKEVINGHRTPPISPSKSNMVEITDTECTASNGHPKFHHEKRDTHSPSNSLFLLLTSRQVSVDTQSTLDRMKKTTYILDLSILNEQDMFSTWISVPHLTTRLYTLHIDVRLFGHILTGNDLKQAREPGGRAVGEKKGGSVNSYEDRVITVENLIFDFHSAETKLPFPPHDIEYQHWLGNDPTDPLYIRLSEMSEDLNMGYITERHGSLIYERIGTITMLLNGRRMTTVDLADRLAKVLIQSPLYTMDQRYWGVGVSEFQKWRETVLLKREALGFPVVQPQDLGSDSLWLE</sequence>
<proteinExistence type="predicted"/>
<dbReference type="OrthoDB" id="2823490at2759"/>
<evidence type="ECO:0000313" key="1">
    <source>
        <dbReference type="EMBL" id="KAJ5479798.1"/>
    </source>
</evidence>
<dbReference type="AlphaFoldDB" id="A0A9X0BRC7"/>
<keyword evidence="2" id="KW-1185">Reference proteome</keyword>
<accession>A0A9X0BRC7</accession>
<evidence type="ECO:0000313" key="2">
    <source>
        <dbReference type="Proteomes" id="UP001147760"/>
    </source>
</evidence>
<gene>
    <name evidence="1" type="ORF">N7530_005307</name>
</gene>